<keyword evidence="3" id="KW-0540">Nuclease</keyword>
<accession>A0A0F5QFS9</accession>
<keyword evidence="3" id="KW-0255">Endonuclease</keyword>
<evidence type="ECO:0000313" key="3">
    <source>
        <dbReference type="EMBL" id="KKC39553.1"/>
    </source>
</evidence>
<protein>
    <submittedName>
        <fullName evidence="3">Restriction endonuclease</fullName>
    </submittedName>
</protein>
<proteinExistence type="predicted"/>
<dbReference type="RefSeq" id="WP_046138220.1">
    <property type="nucleotide sequence ID" value="NZ_LANJ01000011.1"/>
</dbReference>
<keyword evidence="3" id="KW-0378">Hydrolase</keyword>
<evidence type="ECO:0000259" key="2">
    <source>
        <dbReference type="SMART" id="SM00507"/>
    </source>
</evidence>
<evidence type="ECO:0000313" key="4">
    <source>
        <dbReference type="Proteomes" id="UP000033411"/>
    </source>
</evidence>
<dbReference type="Proteomes" id="UP000033411">
    <property type="component" value="Unassembled WGS sequence"/>
</dbReference>
<sequence length="132" mass="15002">MARSVPEWIGKTDDAKVPPRVRLSIFEREGGKCWISGRKIRPGEPWDLDHKIALINGGEHRESNLFPALRDKHREKTREDVAEKAQVAAVRKKHLGIRKPSQMRSAGFPARPKQNTATAPLKKRVGYFEDAQ</sequence>
<feature type="region of interest" description="Disordered" evidence="1">
    <location>
        <begin position="94"/>
        <end position="132"/>
    </location>
</feature>
<name>A0A0F5QFS9_9HYPH</name>
<evidence type="ECO:0000256" key="1">
    <source>
        <dbReference type="SAM" id="MobiDB-lite"/>
    </source>
</evidence>
<dbReference type="InterPro" id="IPR003615">
    <property type="entry name" value="HNH_nuc"/>
</dbReference>
<keyword evidence="4" id="KW-1185">Reference proteome</keyword>
<dbReference type="STRING" id="1293439.WH87_05015"/>
<dbReference type="SMART" id="SM00507">
    <property type="entry name" value="HNHc"/>
    <property type="match status" value="1"/>
</dbReference>
<dbReference type="Gene3D" id="1.10.30.50">
    <property type="match status" value="1"/>
</dbReference>
<gene>
    <name evidence="3" type="ORF">WH87_05015</name>
</gene>
<dbReference type="EMBL" id="LANJ01000011">
    <property type="protein sequence ID" value="KKC39553.1"/>
    <property type="molecule type" value="Genomic_DNA"/>
</dbReference>
<comment type="caution">
    <text evidence="3">The sequence shown here is derived from an EMBL/GenBank/DDBJ whole genome shotgun (WGS) entry which is preliminary data.</text>
</comment>
<dbReference type="GO" id="GO:0004519">
    <property type="term" value="F:endonuclease activity"/>
    <property type="evidence" value="ECO:0007669"/>
    <property type="project" value="UniProtKB-KW"/>
</dbReference>
<dbReference type="CDD" id="cd00085">
    <property type="entry name" value="HNHc"/>
    <property type="match status" value="1"/>
</dbReference>
<dbReference type="AlphaFoldDB" id="A0A0F5QFS9"/>
<dbReference type="PATRIC" id="fig|1293439.3.peg.570"/>
<reference evidence="3 4" key="1">
    <citation type="submission" date="2015-03" db="EMBL/GenBank/DDBJ databases">
        <authorList>
            <person name="Lepp D."/>
            <person name="Hassan Y.I."/>
            <person name="Li X.-Z."/>
            <person name="Zhou T."/>
        </authorList>
    </citation>
    <scope>NUCLEOTIDE SEQUENCE [LARGE SCALE GENOMIC DNA]</scope>
    <source>
        <strain evidence="3 4">E84</strain>
    </source>
</reference>
<feature type="domain" description="HNH nuclease" evidence="2">
    <location>
        <begin position="20"/>
        <end position="74"/>
    </location>
</feature>
<organism evidence="3 4">
    <name type="scientific">Devosia epidermidihirudinis</name>
    <dbReference type="NCBI Taxonomy" id="1293439"/>
    <lineage>
        <taxon>Bacteria</taxon>
        <taxon>Pseudomonadati</taxon>
        <taxon>Pseudomonadota</taxon>
        <taxon>Alphaproteobacteria</taxon>
        <taxon>Hyphomicrobiales</taxon>
        <taxon>Devosiaceae</taxon>
        <taxon>Devosia</taxon>
    </lineage>
</organism>